<dbReference type="AlphaFoldDB" id="A0A1G4AQI9"/>
<accession>A0A1G4AQI9</accession>
<reference evidence="1 2" key="1">
    <citation type="submission" date="2016-09" db="EMBL/GenBank/DDBJ databases">
        <authorList>
            <person name="Capua I."/>
            <person name="De Benedictis P."/>
            <person name="Joannis T."/>
            <person name="Lombin L.H."/>
            <person name="Cattoli G."/>
        </authorList>
    </citation>
    <scope>NUCLEOTIDE SEQUENCE [LARGE SCALE GENOMIC DNA]</scope>
    <source>
        <strain evidence="1 2">IMI 309357</strain>
    </source>
</reference>
<proteinExistence type="predicted"/>
<gene>
    <name evidence="1" type="ORF">CORC01_13338</name>
</gene>
<evidence type="ECO:0000313" key="1">
    <source>
        <dbReference type="EMBL" id="OHE91361.1"/>
    </source>
</evidence>
<dbReference type="InterPro" id="IPR035992">
    <property type="entry name" value="Ricin_B-like_lectins"/>
</dbReference>
<keyword evidence="2" id="KW-1185">Reference proteome</keyword>
<dbReference type="Proteomes" id="UP000176998">
    <property type="component" value="Unassembled WGS sequence"/>
</dbReference>
<protein>
    <submittedName>
        <fullName evidence="1">Uncharacterized protein</fullName>
    </submittedName>
</protein>
<dbReference type="PANTHER" id="PTHR39697:SF2">
    <property type="entry name" value="CYANOVIRIN-N DOMAIN-CONTAINING PROTEIN"/>
    <property type="match status" value="1"/>
</dbReference>
<dbReference type="PANTHER" id="PTHR39697">
    <property type="entry name" value="RICIN B LECTIN DOMAIN-CONTAINING PROTEIN-RELATED"/>
    <property type="match status" value="1"/>
</dbReference>
<sequence>MAAQAKHDDAVSDSTSAIDSPVLTPITTSIAGDISTDAHLSDVPWPGKTFYIIERQSGKAITLVDDQPVLLDLRTTRDPSTVWLCVEKQGYFGFQNPSAGKFIGHGGKSDVGTWSCELREWESWTPRQHPEGGYQLLSPYWSHTLMVLCVAQDRINLCRRSHGTTLWEFIQV</sequence>
<comment type="caution">
    <text evidence="1">The sequence shown here is derived from an EMBL/GenBank/DDBJ whole genome shotgun (WGS) entry which is preliminary data.</text>
</comment>
<organism evidence="1 2">
    <name type="scientific">Colletotrichum orchidophilum</name>
    <dbReference type="NCBI Taxonomy" id="1209926"/>
    <lineage>
        <taxon>Eukaryota</taxon>
        <taxon>Fungi</taxon>
        <taxon>Dikarya</taxon>
        <taxon>Ascomycota</taxon>
        <taxon>Pezizomycotina</taxon>
        <taxon>Sordariomycetes</taxon>
        <taxon>Hypocreomycetidae</taxon>
        <taxon>Glomerellales</taxon>
        <taxon>Glomerellaceae</taxon>
        <taxon>Colletotrichum</taxon>
    </lineage>
</organism>
<dbReference type="SUPFAM" id="SSF50370">
    <property type="entry name" value="Ricin B-like lectins"/>
    <property type="match status" value="1"/>
</dbReference>
<dbReference type="EMBL" id="MJBS01000188">
    <property type="protein sequence ID" value="OHE91361.1"/>
    <property type="molecule type" value="Genomic_DNA"/>
</dbReference>
<evidence type="ECO:0000313" key="2">
    <source>
        <dbReference type="Proteomes" id="UP000176998"/>
    </source>
</evidence>
<name>A0A1G4AQI9_9PEZI</name>
<dbReference type="OrthoDB" id="5289641at2759"/>
<dbReference type="RefSeq" id="XP_022468534.1">
    <property type="nucleotide sequence ID" value="XM_022624955.1"/>
</dbReference>
<dbReference type="GeneID" id="34566465"/>